<reference evidence="1" key="1">
    <citation type="submission" date="2009-10" db="EMBL/GenBank/DDBJ databases">
        <title>Complete sequence of chromosome of Methanocaldococcus vulcanius M7.</title>
        <authorList>
            <consortium name="US DOE Joint Genome Institute"/>
            <person name="Lucas S."/>
            <person name="Copeland A."/>
            <person name="Lapidus A."/>
            <person name="Glavina del Rio T."/>
            <person name="Dalin E."/>
            <person name="Tice H."/>
            <person name="Bruce D."/>
            <person name="Goodwin L."/>
            <person name="Pitluck S."/>
            <person name="Lcollab F.I."/>
            <person name="Brettin T."/>
            <person name="Detter J.C."/>
            <person name="Han C."/>
            <person name="Tapia R."/>
            <person name="Kuske C.R."/>
            <person name="Schmutz J."/>
            <person name="Larimer F."/>
            <person name="Land M."/>
            <person name="Hauser L."/>
            <person name="Kyrpides N."/>
            <person name="Ovchinikova G."/>
            <person name="Sieprawska-Lupa M."/>
            <person name="Whitman W.B."/>
            <person name="Woyke T."/>
        </authorList>
    </citation>
    <scope>NUCLEOTIDE SEQUENCE [LARGE SCALE GENOMIC DNA]</scope>
    <source>
        <strain evidence="1">M7</strain>
    </source>
</reference>
<dbReference type="eggNOG" id="arCOG00887">
    <property type="taxonomic scope" value="Archaea"/>
</dbReference>
<proteinExistence type="predicted"/>
<evidence type="ECO:0000313" key="1">
    <source>
        <dbReference type="EMBL" id="ACX73142.1"/>
    </source>
</evidence>
<dbReference type="Pfam" id="PF04465">
    <property type="entry name" value="DUF499"/>
    <property type="match status" value="1"/>
</dbReference>
<evidence type="ECO:0000313" key="2">
    <source>
        <dbReference type="Proteomes" id="UP000002063"/>
    </source>
</evidence>
<keyword evidence="2" id="KW-1185">Reference proteome</keyword>
<dbReference type="EMBL" id="CP001787">
    <property type="protein sequence ID" value="ACX73142.1"/>
    <property type="molecule type" value="Genomic_DNA"/>
</dbReference>
<dbReference type="AlphaFoldDB" id="C9RHU0"/>
<dbReference type="OrthoDB" id="25002at2157"/>
<accession>C9RHU0</accession>
<dbReference type="KEGG" id="mvu:Metvu_1289"/>
<name>C9RHU0_METVM</name>
<dbReference type="Proteomes" id="UP000002063">
    <property type="component" value="Chromosome"/>
</dbReference>
<dbReference type="HOGENOM" id="CLU_280048_0_0_2"/>
<sequence length="1104" mass="127565">MQKLKVWEDVLDETLDMQVAPELGDVINKTAHKIYTNSEEFFKRTYFTDSMLQILDRLINTLSGKERHNIFLIYSLFGGGKTHTILTIYHAINNPNSLVNDETLKDYTEDKKEKIKSIGLKLKDLQTQNIKILPIYGKGKLGQPSSPLNFGAYKVKTLWGYIGHCLGKYSIVENDDKNLTVPDIETLRELLKGNKVVFLVDEIVHYIDNLYNSGNEDDRRYAKNICKFFDTLSTALIGTDSIMILTLPMEKDGEKVEKGYNKEIVLSLHRAVERVGGAELYSPLRTEGISGGEIVEILKKRIFEKIDDDFKEKIIEKYREIYSNTEIFGRFEESLSKTYPFHPDYIATLRTIVERGGLQKTRDMVRITRIVIRSLLQEEDLPTLIMPYHINPKNEKLRGILFGRNQVFADYGGAVLDVDLSAEKFKRFSKPELAEIILRYIFLKTYPYDSPIPLEGFPKKDTLARAVYEINFFEKHALQLTDIINTINEIEKSSSFIYLIKKDGIFWFWRVANVSQMIESKKEELLTLNIVSVHKKLEEFVKKFAVEGRGLRTRRIENNISFFKKSNIVVSRDPQEFQDTEDYKLQILIRDDVDKSLLYRIIYQYGTGTRTYRNTITVCYADKSIDKLFEITARIMACDKVKGDIKAKYKSYGEEVVQIQTSMVRSIEEDTKAEFDEFVASVFKKVAYPKDNDVEIVNATPTSKSILENVYSALIEWGKIPKKLTFEGLEYYLNEVNITFNKPIMFSELKSIIRTNTKLPFITDDQLKEAIKEGVKDLKIGIERDGRILFKRIHQSLPNYDEAGVPLDDIKDTDIILPQIKALNKQINHILKEEKDEVVGNRYIKVWYEVYISEDESLPLRELVEETEDGFVVKPEFVDLVINGYIVRKTEEKIIGERNEFSLKLDRHNIEGKPGENVDVKVIITPLKGNDFEVNLEVDEGELDIDHGKVPYETTWHIKIPEAKKTYKIKAISEDGIVKTDKITLIPRTDIVEVHELSEDLKGGKLLEIRGIKSSDDLNIIPENLNVKVRGILIIENDEHFKADFNNLSLDVVKYIIEEIEGVLDHKAMLDVDIIFTEEIKIDDLIFEKLRCLNKKAVFKIKKC</sequence>
<dbReference type="GeneID" id="8513630"/>
<dbReference type="InterPro" id="IPR007555">
    <property type="entry name" value="DUF499"/>
</dbReference>
<gene>
    <name evidence="1" type="ordered locus">Metvu_1289</name>
</gene>
<dbReference type="STRING" id="579137.Metvu_1289"/>
<organism evidence="1 2">
    <name type="scientific">Methanocaldococcus vulcanius (strain ATCC 700851 / DSM 12094 / M7)</name>
    <name type="common">Methanococcus vulcanius</name>
    <dbReference type="NCBI Taxonomy" id="579137"/>
    <lineage>
        <taxon>Archaea</taxon>
        <taxon>Methanobacteriati</taxon>
        <taxon>Methanobacteriota</taxon>
        <taxon>Methanomada group</taxon>
        <taxon>Methanococci</taxon>
        <taxon>Methanococcales</taxon>
        <taxon>Methanocaldococcaceae</taxon>
        <taxon>Methanocaldococcus</taxon>
    </lineage>
</organism>
<dbReference type="RefSeq" id="WP_015733362.1">
    <property type="nucleotide sequence ID" value="NC_013407.1"/>
</dbReference>
<evidence type="ECO:0008006" key="3">
    <source>
        <dbReference type="Google" id="ProtNLM"/>
    </source>
</evidence>
<protein>
    <recommendedName>
        <fullName evidence="3">ATPase (AAA+ superfamily)-like protein</fullName>
    </recommendedName>
</protein>